<sequence length="493" mass="53675">MHVPVIRIPVPVALGTGSYGGAALFKLRSRDGDDTSFKKPNTSSIVVAGVVVGIIVIIAAILLMRFLRSRYSNPKFIPTPYLKRLWTNWTVPGSDTKHSYEQAGGGDDDMIRQANRMQQGTLEAELAETQAQNGTATATTTAGVDRNTSVRSIMTLPVYRPKAIETEQVIGREGERDGIDVVVEMPTAEDEEAMREQEMNALYQIRAARRRQIAEREERRRLRREAREANNLPALQDLREQARGQATRNNEEIEELRQGHERVRESRQRAVSSVSYGDLGVVRADGTRLRANSTESERIGLLSDAASIAASTTAPTLSHRRERSGSSALSIDTARSNEHPESLATLGSAYSLASTSGATRSRANSGANTPRASSTRAGSSPEIIDAEDVDLGDNNMPPPGYDEVSLDELTPAHSGRTSAMSGRNSPYNEPPPEYPGPSQARNNRLSAHMDDLAAQSFPDNAGHQRSPSGAPRLPNLRLDQLPQIVIEPSSARP</sequence>
<feature type="region of interest" description="Disordered" evidence="1">
    <location>
        <begin position="221"/>
        <end position="270"/>
    </location>
</feature>
<feature type="compositionally biased region" description="Polar residues" evidence="1">
    <location>
        <begin position="356"/>
        <end position="378"/>
    </location>
</feature>
<gene>
    <name evidence="3" type="ORF">B0H63DRAFT_19528</name>
</gene>
<keyword evidence="2" id="KW-0812">Transmembrane</keyword>
<organism evidence="3 4">
    <name type="scientific">Podospora didyma</name>
    <dbReference type="NCBI Taxonomy" id="330526"/>
    <lineage>
        <taxon>Eukaryota</taxon>
        <taxon>Fungi</taxon>
        <taxon>Dikarya</taxon>
        <taxon>Ascomycota</taxon>
        <taxon>Pezizomycotina</taxon>
        <taxon>Sordariomycetes</taxon>
        <taxon>Sordariomycetidae</taxon>
        <taxon>Sordariales</taxon>
        <taxon>Podosporaceae</taxon>
        <taxon>Podospora</taxon>
    </lineage>
</organism>
<feature type="compositionally biased region" description="Polar residues" evidence="1">
    <location>
        <begin position="325"/>
        <end position="334"/>
    </location>
</feature>
<reference evidence="3" key="1">
    <citation type="journal article" date="2023" name="Mol. Phylogenet. Evol.">
        <title>Genome-scale phylogeny and comparative genomics of the fungal order Sordariales.</title>
        <authorList>
            <person name="Hensen N."/>
            <person name="Bonometti L."/>
            <person name="Westerberg I."/>
            <person name="Brannstrom I.O."/>
            <person name="Guillou S."/>
            <person name="Cros-Aarteil S."/>
            <person name="Calhoun S."/>
            <person name="Haridas S."/>
            <person name="Kuo A."/>
            <person name="Mondo S."/>
            <person name="Pangilinan J."/>
            <person name="Riley R."/>
            <person name="LaButti K."/>
            <person name="Andreopoulos B."/>
            <person name="Lipzen A."/>
            <person name="Chen C."/>
            <person name="Yan M."/>
            <person name="Daum C."/>
            <person name="Ng V."/>
            <person name="Clum A."/>
            <person name="Steindorff A."/>
            <person name="Ohm R.A."/>
            <person name="Martin F."/>
            <person name="Silar P."/>
            <person name="Natvig D.O."/>
            <person name="Lalanne C."/>
            <person name="Gautier V."/>
            <person name="Ament-Velasquez S.L."/>
            <person name="Kruys A."/>
            <person name="Hutchinson M.I."/>
            <person name="Powell A.J."/>
            <person name="Barry K."/>
            <person name="Miller A.N."/>
            <person name="Grigoriev I.V."/>
            <person name="Debuchy R."/>
            <person name="Gladieux P."/>
            <person name="Hiltunen Thoren M."/>
            <person name="Johannesson H."/>
        </authorList>
    </citation>
    <scope>NUCLEOTIDE SEQUENCE</scope>
    <source>
        <strain evidence="3">CBS 232.78</strain>
    </source>
</reference>
<evidence type="ECO:0000256" key="1">
    <source>
        <dbReference type="SAM" id="MobiDB-lite"/>
    </source>
</evidence>
<evidence type="ECO:0000313" key="3">
    <source>
        <dbReference type="EMBL" id="KAK3393550.1"/>
    </source>
</evidence>
<evidence type="ECO:0000313" key="4">
    <source>
        <dbReference type="Proteomes" id="UP001285441"/>
    </source>
</evidence>
<feature type="compositionally biased region" description="Basic and acidic residues" evidence="1">
    <location>
        <begin position="249"/>
        <end position="268"/>
    </location>
</feature>
<feature type="transmembrane region" description="Helical" evidence="2">
    <location>
        <begin position="45"/>
        <end position="67"/>
    </location>
</feature>
<feature type="region of interest" description="Disordered" evidence="1">
    <location>
        <begin position="356"/>
        <end position="493"/>
    </location>
</feature>
<dbReference type="EMBL" id="JAULSW010000001">
    <property type="protein sequence ID" value="KAK3393550.1"/>
    <property type="molecule type" value="Genomic_DNA"/>
</dbReference>
<keyword evidence="2" id="KW-1133">Transmembrane helix</keyword>
<evidence type="ECO:0000256" key="2">
    <source>
        <dbReference type="SAM" id="Phobius"/>
    </source>
</evidence>
<dbReference type="AlphaFoldDB" id="A0AAE0U7M1"/>
<accession>A0AAE0U7M1</accession>
<proteinExistence type="predicted"/>
<dbReference type="Proteomes" id="UP001285441">
    <property type="component" value="Unassembled WGS sequence"/>
</dbReference>
<feature type="region of interest" description="Disordered" evidence="1">
    <location>
        <begin position="312"/>
        <end position="343"/>
    </location>
</feature>
<protein>
    <submittedName>
        <fullName evidence="3">Uncharacterized protein</fullName>
    </submittedName>
</protein>
<feature type="transmembrane region" description="Helical" evidence="2">
    <location>
        <begin position="6"/>
        <end position="25"/>
    </location>
</feature>
<comment type="caution">
    <text evidence="3">The sequence shown here is derived from an EMBL/GenBank/DDBJ whole genome shotgun (WGS) entry which is preliminary data.</text>
</comment>
<keyword evidence="2" id="KW-0472">Membrane</keyword>
<reference evidence="3" key="2">
    <citation type="submission" date="2023-06" db="EMBL/GenBank/DDBJ databases">
        <authorList>
            <consortium name="Lawrence Berkeley National Laboratory"/>
            <person name="Haridas S."/>
            <person name="Hensen N."/>
            <person name="Bonometti L."/>
            <person name="Westerberg I."/>
            <person name="Brannstrom I.O."/>
            <person name="Guillou S."/>
            <person name="Cros-Aarteil S."/>
            <person name="Calhoun S."/>
            <person name="Kuo A."/>
            <person name="Mondo S."/>
            <person name="Pangilinan J."/>
            <person name="Riley R."/>
            <person name="LaButti K."/>
            <person name="Andreopoulos B."/>
            <person name="Lipzen A."/>
            <person name="Chen C."/>
            <person name="Yanf M."/>
            <person name="Daum C."/>
            <person name="Ng V."/>
            <person name="Clum A."/>
            <person name="Steindorff A."/>
            <person name="Ohm R."/>
            <person name="Martin F."/>
            <person name="Silar P."/>
            <person name="Natvig D."/>
            <person name="Lalanne C."/>
            <person name="Gautier V."/>
            <person name="Ament-velasquez S.L."/>
            <person name="Kruys A."/>
            <person name="Hutchinson M.I."/>
            <person name="Powell A.J."/>
            <person name="Barry K."/>
            <person name="Miller A.N."/>
            <person name="Grigoriev I.V."/>
            <person name="Debuchy R."/>
            <person name="Gladieux P."/>
            <person name="Thoren M.H."/>
            <person name="Johannesson H."/>
        </authorList>
    </citation>
    <scope>NUCLEOTIDE SEQUENCE</scope>
    <source>
        <strain evidence="3">CBS 232.78</strain>
    </source>
</reference>
<name>A0AAE0U7M1_9PEZI</name>
<keyword evidence="4" id="KW-1185">Reference proteome</keyword>